<dbReference type="EMBL" id="PNCM01000034">
    <property type="protein sequence ID" value="TMP78875.1"/>
    <property type="molecule type" value="Genomic_DNA"/>
</dbReference>
<sequence length="219" mass="25215">MFLPFSILATALPICAIFLALHKSEQAKQQIAITEMQNLTSNLFTHKKEFHALCNHIENNFPVIIDWQLTYSKMFPDNTKYSGNAHFTSETTGFFDLDNSVREFLTKLKDLGCPPSVDDAVHSIFMIDSLYQKAGISFNHHITPCYLKDVCDETGITNYLEIHLVNNSEFENWEVYSKIMKQFSFFANTSFEFNPSDYNIGRLNNILAANDRITYKVPR</sequence>
<evidence type="ECO:0000313" key="2">
    <source>
        <dbReference type="Proteomes" id="UP000307362"/>
    </source>
</evidence>
<evidence type="ECO:0000313" key="1">
    <source>
        <dbReference type="EMBL" id="TMP78875.1"/>
    </source>
</evidence>
<protein>
    <submittedName>
        <fullName evidence="1">Uncharacterized protein</fullName>
    </submittedName>
</protein>
<reference evidence="1 2" key="1">
    <citation type="submission" date="2017-12" db="EMBL/GenBank/DDBJ databases">
        <authorList>
            <person name="Paulsen S."/>
            <person name="Gram L.K."/>
        </authorList>
    </citation>
    <scope>NUCLEOTIDE SEQUENCE [LARGE SCALE GENOMIC DNA]</scope>
    <source>
        <strain evidence="1 2">S1189</strain>
    </source>
</reference>
<accession>A0A5S3YQ34</accession>
<proteinExistence type="predicted"/>
<gene>
    <name evidence="1" type="ORF">CWB73_15250</name>
</gene>
<dbReference type="Proteomes" id="UP000307362">
    <property type="component" value="Unassembled WGS sequence"/>
</dbReference>
<comment type="caution">
    <text evidence="1">The sequence shown here is derived from an EMBL/GenBank/DDBJ whole genome shotgun (WGS) entry which is preliminary data.</text>
</comment>
<reference evidence="2" key="2">
    <citation type="submission" date="2019-06" db="EMBL/GenBank/DDBJ databases">
        <title>Co-occurence of chitin degradation, pigmentation and bioactivity in marine Pseudoalteromonas.</title>
        <authorList>
            <person name="Sonnenschein E.C."/>
            <person name="Bech P.K."/>
        </authorList>
    </citation>
    <scope>NUCLEOTIDE SEQUENCE [LARGE SCALE GENOMIC DNA]</scope>
    <source>
        <strain evidence="2">S1189</strain>
    </source>
</reference>
<dbReference type="AlphaFoldDB" id="A0A5S3YQ34"/>
<organism evidence="1 2">
    <name type="scientific">Pseudoalteromonas phenolica</name>
    <dbReference type="NCBI Taxonomy" id="161398"/>
    <lineage>
        <taxon>Bacteria</taxon>
        <taxon>Pseudomonadati</taxon>
        <taxon>Pseudomonadota</taxon>
        <taxon>Gammaproteobacteria</taxon>
        <taxon>Alteromonadales</taxon>
        <taxon>Pseudoalteromonadaceae</taxon>
        <taxon>Pseudoalteromonas</taxon>
    </lineage>
</organism>
<name>A0A5S3YQ34_9GAMM</name>